<evidence type="ECO:0000313" key="9">
    <source>
        <dbReference type="RefSeq" id="XP_023558409.1"/>
    </source>
</evidence>
<proteinExistence type="inferred from homology"/>
<keyword evidence="6" id="KW-0211">Defensin</keyword>
<dbReference type="GO" id="GO:0042742">
    <property type="term" value="P:defense response to bacterium"/>
    <property type="evidence" value="ECO:0007669"/>
    <property type="project" value="UniProtKB-UniRule"/>
</dbReference>
<evidence type="ECO:0000259" key="7">
    <source>
        <dbReference type="Pfam" id="PF13841"/>
    </source>
</evidence>
<evidence type="ECO:0000256" key="2">
    <source>
        <dbReference type="ARBA" id="ARBA00007371"/>
    </source>
</evidence>
<feature type="domain" description="Beta-defensin" evidence="7">
    <location>
        <begin position="36"/>
        <end position="65"/>
    </location>
</feature>
<keyword evidence="8" id="KW-1185">Reference proteome</keyword>
<evidence type="ECO:0000256" key="3">
    <source>
        <dbReference type="ARBA" id="ARBA00022525"/>
    </source>
</evidence>
<dbReference type="GeneID" id="101565967"/>
<evidence type="ECO:0000313" key="8">
    <source>
        <dbReference type="Proteomes" id="UP000515203"/>
    </source>
</evidence>
<evidence type="ECO:0000256" key="1">
    <source>
        <dbReference type="ARBA" id="ARBA00004613"/>
    </source>
</evidence>
<dbReference type="InParanoid" id="A0A6P6DE85"/>
<comment type="similarity">
    <text evidence="2 6">Belongs to the beta-defensin family.</text>
</comment>
<organism evidence="8 9">
    <name type="scientific">Octodon degus</name>
    <name type="common">Degu</name>
    <name type="synonym">Sciurus degus</name>
    <dbReference type="NCBI Taxonomy" id="10160"/>
    <lineage>
        <taxon>Eukaryota</taxon>
        <taxon>Metazoa</taxon>
        <taxon>Chordata</taxon>
        <taxon>Craniata</taxon>
        <taxon>Vertebrata</taxon>
        <taxon>Euteleostomi</taxon>
        <taxon>Mammalia</taxon>
        <taxon>Eutheria</taxon>
        <taxon>Euarchontoglires</taxon>
        <taxon>Glires</taxon>
        <taxon>Rodentia</taxon>
        <taxon>Hystricomorpha</taxon>
        <taxon>Octodontidae</taxon>
        <taxon>Octodon</taxon>
    </lineage>
</organism>
<evidence type="ECO:0000256" key="5">
    <source>
        <dbReference type="ARBA" id="ARBA00023157"/>
    </source>
</evidence>
<comment type="subcellular location">
    <subcellularLocation>
        <location evidence="1 6">Secreted</location>
    </subcellularLocation>
</comment>
<dbReference type="Pfam" id="PF13841">
    <property type="entry name" value="Defensin_beta_2"/>
    <property type="match status" value="1"/>
</dbReference>
<accession>A0A6P6DE85</accession>
<keyword evidence="6" id="KW-0929">Antimicrobial</keyword>
<name>A0A6P6DE85_OCTDE</name>
<keyword evidence="4" id="KW-0732">Signal</keyword>
<dbReference type="GO" id="GO:0045087">
    <property type="term" value="P:innate immune response"/>
    <property type="evidence" value="ECO:0007669"/>
    <property type="project" value="InterPro"/>
</dbReference>
<dbReference type="Proteomes" id="UP000515203">
    <property type="component" value="Unplaced"/>
</dbReference>
<comment type="function">
    <text evidence="6">Has antibacterial activity.</text>
</comment>
<dbReference type="FunCoup" id="A0A6P6DE85">
    <property type="interactions" value="2"/>
</dbReference>
<dbReference type="Gene3D" id="3.10.360.10">
    <property type="entry name" value="Antimicrobial Peptide, Beta-defensin 2, Chain A"/>
    <property type="match status" value="1"/>
</dbReference>
<evidence type="ECO:0000256" key="6">
    <source>
        <dbReference type="RuleBase" id="RU231113"/>
    </source>
</evidence>
<dbReference type="AlphaFoldDB" id="A0A6P6DE85"/>
<protein>
    <recommendedName>
        <fullName evidence="6">Beta-defensin</fullName>
    </recommendedName>
</protein>
<dbReference type="OrthoDB" id="9603676at2759"/>
<dbReference type="RefSeq" id="XP_023558409.1">
    <property type="nucleotide sequence ID" value="XM_023702641.1"/>
</dbReference>
<keyword evidence="5" id="KW-1015">Disulfide bond</keyword>
<reference evidence="9" key="1">
    <citation type="submission" date="2025-08" db="UniProtKB">
        <authorList>
            <consortium name="RefSeq"/>
        </authorList>
    </citation>
    <scope>IDENTIFICATION</scope>
</reference>
<keyword evidence="3 6" id="KW-0964">Secreted</keyword>
<dbReference type="GO" id="GO:0005576">
    <property type="term" value="C:extracellular region"/>
    <property type="evidence" value="ECO:0007669"/>
    <property type="project" value="UniProtKB-SubCell"/>
</dbReference>
<sequence length="80" mass="9011">MAHYEVRAQALANVLRRNNPVGSFPSVAKNELLYDKCNKLKGKCKRSCLKSEEIVAFCPKSQKCCLKIEPCELSEDSFDS</sequence>
<dbReference type="InterPro" id="IPR025933">
    <property type="entry name" value="Beta_defensin_dom"/>
</dbReference>
<gene>
    <name evidence="9" type="primary">LOC101565967</name>
</gene>
<keyword evidence="6" id="KW-0044">Antibiotic</keyword>
<evidence type="ECO:0000256" key="4">
    <source>
        <dbReference type="ARBA" id="ARBA00022729"/>
    </source>
</evidence>